<dbReference type="Proteomes" id="UP000604083">
    <property type="component" value="Unassembled WGS sequence"/>
</dbReference>
<dbReference type="Pfam" id="PF00230">
    <property type="entry name" value="MIP"/>
    <property type="match status" value="1"/>
</dbReference>
<dbReference type="Gene3D" id="1.20.1080.10">
    <property type="entry name" value="Glycerol uptake facilitator protein"/>
    <property type="match status" value="1"/>
</dbReference>
<sequence length="252" mass="26968">MKRAIISGEVLGTFLLVFFGCGAVAGSVIFDSFGDLFAIAIIWGLGLMIAILLAAPLSGAHLNPAISLAFCCAGELDKKHLPLYLAGQFLGAFLAATVLYLLIHEPLASYENRIGIQRSEQGSEQTARIFGEFHSPSISTQTAALAEFLGTGLLAFVIFLLTDKRRPPFPPWFLSLAIGMTLTVLISLFAPFSMAGFNPARDLAPRFFSSLAGWGRLPFQVNGASWWLVYLLAPCLGAIGGGLLAKHPPTPR</sequence>
<dbReference type="GO" id="GO:0015254">
    <property type="term" value="F:glycerol channel activity"/>
    <property type="evidence" value="ECO:0007669"/>
    <property type="project" value="TreeGrafter"/>
</dbReference>
<dbReference type="AlphaFoldDB" id="A0A934VN82"/>
<keyword evidence="10" id="KW-1185">Reference proteome</keyword>
<evidence type="ECO:0000256" key="2">
    <source>
        <dbReference type="ARBA" id="ARBA00006175"/>
    </source>
</evidence>
<feature type="transmembrane region" description="Helical" evidence="8">
    <location>
        <begin position="173"/>
        <end position="197"/>
    </location>
</feature>
<dbReference type="PROSITE" id="PS51257">
    <property type="entry name" value="PROKAR_LIPOPROTEIN"/>
    <property type="match status" value="1"/>
</dbReference>
<dbReference type="PANTHER" id="PTHR43829">
    <property type="entry name" value="AQUAPORIN OR AQUAGLYCEROPORIN RELATED"/>
    <property type="match status" value="1"/>
</dbReference>
<name>A0A934VN82_9BACT</name>
<feature type="transmembrane region" description="Helical" evidence="8">
    <location>
        <begin position="143"/>
        <end position="161"/>
    </location>
</feature>
<evidence type="ECO:0000256" key="6">
    <source>
        <dbReference type="ARBA" id="ARBA00023136"/>
    </source>
</evidence>
<dbReference type="EMBL" id="JAENIO010000033">
    <property type="protein sequence ID" value="MBK1834841.1"/>
    <property type="molecule type" value="Genomic_DNA"/>
</dbReference>
<comment type="similarity">
    <text evidence="2 7">Belongs to the MIP/aquaporin (TC 1.A.8) family.</text>
</comment>
<accession>A0A934VN82</accession>
<keyword evidence="6 8" id="KW-0472">Membrane</keyword>
<evidence type="ECO:0000313" key="9">
    <source>
        <dbReference type="EMBL" id="MBK1834841.1"/>
    </source>
</evidence>
<proteinExistence type="inferred from homology"/>
<evidence type="ECO:0000256" key="4">
    <source>
        <dbReference type="ARBA" id="ARBA00022692"/>
    </source>
</evidence>
<comment type="subcellular location">
    <subcellularLocation>
        <location evidence="1">Membrane</location>
        <topology evidence="1">Multi-pass membrane protein</topology>
    </subcellularLocation>
</comment>
<dbReference type="PANTHER" id="PTHR43829:SF9">
    <property type="entry name" value="AQUAPORIN-9"/>
    <property type="match status" value="1"/>
</dbReference>
<dbReference type="InterPro" id="IPR050363">
    <property type="entry name" value="MIP/Aquaporin"/>
</dbReference>
<dbReference type="InterPro" id="IPR023271">
    <property type="entry name" value="Aquaporin-like"/>
</dbReference>
<dbReference type="GO" id="GO:0015250">
    <property type="term" value="F:water channel activity"/>
    <property type="evidence" value="ECO:0007669"/>
    <property type="project" value="TreeGrafter"/>
</dbReference>
<evidence type="ECO:0000313" key="10">
    <source>
        <dbReference type="Proteomes" id="UP000604083"/>
    </source>
</evidence>
<dbReference type="GO" id="GO:0005886">
    <property type="term" value="C:plasma membrane"/>
    <property type="evidence" value="ECO:0007669"/>
    <property type="project" value="TreeGrafter"/>
</dbReference>
<evidence type="ECO:0000256" key="5">
    <source>
        <dbReference type="ARBA" id="ARBA00022989"/>
    </source>
</evidence>
<feature type="transmembrane region" description="Helical" evidence="8">
    <location>
        <begin position="81"/>
        <end position="103"/>
    </location>
</feature>
<dbReference type="PRINTS" id="PR00783">
    <property type="entry name" value="MINTRINSICP"/>
</dbReference>
<feature type="transmembrane region" description="Helical" evidence="8">
    <location>
        <begin position="36"/>
        <end position="60"/>
    </location>
</feature>
<reference evidence="9" key="1">
    <citation type="submission" date="2021-01" db="EMBL/GenBank/DDBJ databases">
        <title>Modified the classification status of verrucomicrobia.</title>
        <authorList>
            <person name="Feng X."/>
        </authorList>
    </citation>
    <scope>NUCLEOTIDE SEQUENCE</scope>
    <source>
        <strain evidence="9">KCTC 12986</strain>
    </source>
</reference>
<gene>
    <name evidence="9" type="ORF">JIN78_12285</name>
</gene>
<evidence type="ECO:0000256" key="8">
    <source>
        <dbReference type="SAM" id="Phobius"/>
    </source>
</evidence>
<evidence type="ECO:0000256" key="7">
    <source>
        <dbReference type="RuleBase" id="RU000477"/>
    </source>
</evidence>
<protein>
    <submittedName>
        <fullName evidence="9">Aquaporin</fullName>
    </submittedName>
</protein>
<dbReference type="InterPro" id="IPR022357">
    <property type="entry name" value="MIP_CS"/>
</dbReference>
<keyword evidence="5 8" id="KW-1133">Transmembrane helix</keyword>
<dbReference type="RefSeq" id="WP_200392275.1">
    <property type="nucleotide sequence ID" value="NZ_JAENIO010000033.1"/>
</dbReference>
<organism evidence="9 10">
    <name type="scientific">Roseibacillus ishigakijimensis</name>
    <dbReference type="NCBI Taxonomy" id="454146"/>
    <lineage>
        <taxon>Bacteria</taxon>
        <taxon>Pseudomonadati</taxon>
        <taxon>Verrucomicrobiota</taxon>
        <taxon>Verrucomicrobiia</taxon>
        <taxon>Verrucomicrobiales</taxon>
        <taxon>Verrucomicrobiaceae</taxon>
        <taxon>Roseibacillus</taxon>
    </lineage>
</organism>
<dbReference type="InterPro" id="IPR000425">
    <property type="entry name" value="MIP"/>
</dbReference>
<dbReference type="PROSITE" id="PS00221">
    <property type="entry name" value="MIP"/>
    <property type="match status" value="1"/>
</dbReference>
<evidence type="ECO:0000256" key="3">
    <source>
        <dbReference type="ARBA" id="ARBA00022448"/>
    </source>
</evidence>
<keyword evidence="3 7" id="KW-0813">Transport</keyword>
<evidence type="ECO:0000256" key="1">
    <source>
        <dbReference type="ARBA" id="ARBA00004141"/>
    </source>
</evidence>
<feature type="transmembrane region" description="Helical" evidence="8">
    <location>
        <begin position="224"/>
        <end position="245"/>
    </location>
</feature>
<dbReference type="SUPFAM" id="SSF81338">
    <property type="entry name" value="Aquaporin-like"/>
    <property type="match status" value="1"/>
</dbReference>
<comment type="caution">
    <text evidence="9">The sequence shown here is derived from an EMBL/GenBank/DDBJ whole genome shotgun (WGS) entry which is preliminary data.</text>
</comment>
<keyword evidence="4 7" id="KW-0812">Transmembrane</keyword>